<dbReference type="EMBL" id="MLJW01000187">
    <property type="protein sequence ID" value="OIQ94395.1"/>
    <property type="molecule type" value="Genomic_DNA"/>
</dbReference>
<dbReference type="PANTHER" id="PTHR30529:SF3">
    <property type="entry name" value="CYTOCHROME B561 HOMOLOG 1"/>
    <property type="match status" value="1"/>
</dbReference>
<name>A0A1J5RY38_9ZZZZ</name>
<dbReference type="InterPro" id="IPR052168">
    <property type="entry name" value="Cytochrome_b561_oxidase"/>
</dbReference>
<evidence type="ECO:0000256" key="2">
    <source>
        <dbReference type="ARBA" id="ARBA00022448"/>
    </source>
</evidence>
<evidence type="ECO:0000256" key="9">
    <source>
        <dbReference type="ARBA" id="ARBA00023004"/>
    </source>
</evidence>
<dbReference type="InterPro" id="IPR011577">
    <property type="entry name" value="Cyt_b561_bac/Ni-Hgenase"/>
</dbReference>
<reference evidence="14" key="1">
    <citation type="submission" date="2016-10" db="EMBL/GenBank/DDBJ databases">
        <title>Sequence of Gallionella enrichment culture.</title>
        <authorList>
            <person name="Poehlein A."/>
            <person name="Muehling M."/>
            <person name="Daniel R."/>
        </authorList>
    </citation>
    <scope>NUCLEOTIDE SEQUENCE</scope>
</reference>
<dbReference type="GO" id="GO:0022904">
    <property type="term" value="P:respiratory electron transport chain"/>
    <property type="evidence" value="ECO:0007669"/>
    <property type="project" value="InterPro"/>
</dbReference>
<sequence>MAIQWKNTTLKYGWLSISLHWIMLLLIVATYTAMDIKSIFPKGSSGREALAIWHYTFGLSVFCLVWLRLPARQAGDTPVIEPAMPALQAQLAKAVHFALYALMIGLPLLGWLTLSARGKPVPFFGLELPALIGKSQEAAKWFKEIHESLATAGYFLIGLHVAAALYHQFVKRDNTLKLMLPGR</sequence>
<keyword evidence="6" id="KW-0479">Metal-binding</keyword>
<evidence type="ECO:0000256" key="6">
    <source>
        <dbReference type="ARBA" id="ARBA00022723"/>
    </source>
</evidence>
<evidence type="ECO:0000256" key="4">
    <source>
        <dbReference type="ARBA" id="ARBA00022617"/>
    </source>
</evidence>
<evidence type="ECO:0000256" key="7">
    <source>
        <dbReference type="ARBA" id="ARBA00022982"/>
    </source>
</evidence>
<comment type="caution">
    <text evidence="14">The sequence shown here is derived from an EMBL/GenBank/DDBJ whole genome shotgun (WGS) entry which is preliminary data.</text>
</comment>
<dbReference type="GO" id="GO:0020037">
    <property type="term" value="F:heme binding"/>
    <property type="evidence" value="ECO:0007669"/>
    <property type="project" value="TreeGrafter"/>
</dbReference>
<evidence type="ECO:0000313" key="14">
    <source>
        <dbReference type="EMBL" id="OIQ94395.1"/>
    </source>
</evidence>
<gene>
    <name evidence="14" type="ORF">GALL_236420</name>
</gene>
<evidence type="ECO:0000256" key="8">
    <source>
        <dbReference type="ARBA" id="ARBA00022989"/>
    </source>
</evidence>
<evidence type="ECO:0000256" key="1">
    <source>
        <dbReference type="ARBA" id="ARBA00004651"/>
    </source>
</evidence>
<dbReference type="GO" id="GO:0005886">
    <property type="term" value="C:plasma membrane"/>
    <property type="evidence" value="ECO:0007669"/>
    <property type="project" value="UniProtKB-SubCell"/>
</dbReference>
<feature type="transmembrane region" description="Helical" evidence="12">
    <location>
        <begin position="12"/>
        <end position="32"/>
    </location>
</feature>
<dbReference type="InterPro" id="IPR016174">
    <property type="entry name" value="Di-haem_cyt_TM"/>
</dbReference>
<keyword evidence="9" id="KW-0408">Iron</keyword>
<comment type="subcellular location">
    <subcellularLocation>
        <location evidence="1">Cell membrane</location>
        <topology evidence="1">Multi-pass membrane protein</topology>
    </subcellularLocation>
</comment>
<keyword evidence="3" id="KW-1003">Cell membrane</keyword>
<feature type="transmembrane region" description="Helical" evidence="12">
    <location>
        <begin position="91"/>
        <end position="114"/>
    </location>
</feature>
<dbReference type="GO" id="GO:0009055">
    <property type="term" value="F:electron transfer activity"/>
    <property type="evidence" value="ECO:0007669"/>
    <property type="project" value="InterPro"/>
</dbReference>
<organism evidence="14">
    <name type="scientific">mine drainage metagenome</name>
    <dbReference type="NCBI Taxonomy" id="410659"/>
    <lineage>
        <taxon>unclassified sequences</taxon>
        <taxon>metagenomes</taxon>
        <taxon>ecological metagenomes</taxon>
    </lineage>
</organism>
<keyword evidence="4" id="KW-0349">Heme</keyword>
<dbReference type="PANTHER" id="PTHR30529">
    <property type="entry name" value="CYTOCHROME B561"/>
    <property type="match status" value="1"/>
</dbReference>
<proteinExistence type="inferred from homology"/>
<keyword evidence="2" id="KW-0813">Transport</keyword>
<accession>A0A1J5RY38</accession>
<dbReference type="SUPFAM" id="SSF81342">
    <property type="entry name" value="Transmembrane di-heme cytochromes"/>
    <property type="match status" value="1"/>
</dbReference>
<keyword evidence="8 12" id="KW-1133">Transmembrane helix</keyword>
<protein>
    <recommendedName>
        <fullName evidence="13">Cytochrome b561 bacterial/Ni-hydrogenase domain-containing protein</fullName>
    </recommendedName>
</protein>
<keyword evidence="5 12" id="KW-0812">Transmembrane</keyword>
<keyword evidence="10 12" id="KW-0472">Membrane</keyword>
<feature type="transmembrane region" description="Helical" evidence="12">
    <location>
        <begin position="149"/>
        <end position="169"/>
    </location>
</feature>
<feature type="transmembrane region" description="Helical" evidence="12">
    <location>
        <begin position="52"/>
        <end position="71"/>
    </location>
</feature>
<evidence type="ECO:0000256" key="5">
    <source>
        <dbReference type="ARBA" id="ARBA00022692"/>
    </source>
</evidence>
<evidence type="ECO:0000259" key="13">
    <source>
        <dbReference type="Pfam" id="PF01292"/>
    </source>
</evidence>
<keyword evidence="7" id="KW-0249">Electron transport</keyword>
<evidence type="ECO:0000256" key="11">
    <source>
        <dbReference type="ARBA" id="ARBA00037975"/>
    </source>
</evidence>
<comment type="similarity">
    <text evidence="11">Belongs to the cytochrome b561 family.</text>
</comment>
<dbReference type="GO" id="GO:0046872">
    <property type="term" value="F:metal ion binding"/>
    <property type="evidence" value="ECO:0007669"/>
    <property type="project" value="UniProtKB-KW"/>
</dbReference>
<evidence type="ECO:0000256" key="12">
    <source>
        <dbReference type="SAM" id="Phobius"/>
    </source>
</evidence>
<dbReference type="AlphaFoldDB" id="A0A1J5RY38"/>
<feature type="domain" description="Cytochrome b561 bacterial/Ni-hydrogenase" evidence="13">
    <location>
        <begin position="12"/>
        <end position="182"/>
    </location>
</feature>
<dbReference type="Pfam" id="PF01292">
    <property type="entry name" value="Ni_hydr_CYTB"/>
    <property type="match status" value="1"/>
</dbReference>
<evidence type="ECO:0000256" key="10">
    <source>
        <dbReference type="ARBA" id="ARBA00023136"/>
    </source>
</evidence>
<evidence type="ECO:0000256" key="3">
    <source>
        <dbReference type="ARBA" id="ARBA00022475"/>
    </source>
</evidence>